<evidence type="ECO:0000256" key="9">
    <source>
        <dbReference type="ARBA" id="ARBA00022833"/>
    </source>
</evidence>
<evidence type="ECO:0000256" key="11">
    <source>
        <dbReference type="ARBA" id="ARBA00023049"/>
    </source>
</evidence>
<accession>A0ABN2ADQ4</accession>
<dbReference type="PANTHER" id="PTHR39188:SF3">
    <property type="entry name" value="STAGE IV SPORULATION PROTEIN FB"/>
    <property type="match status" value="1"/>
</dbReference>
<evidence type="ECO:0000256" key="8">
    <source>
        <dbReference type="ARBA" id="ARBA00022801"/>
    </source>
</evidence>
<evidence type="ECO:0000256" key="2">
    <source>
        <dbReference type="ARBA" id="ARBA00007931"/>
    </source>
</evidence>
<proteinExistence type="inferred from homology"/>
<dbReference type="CDD" id="cd02205">
    <property type="entry name" value="CBS_pair_SF"/>
    <property type="match status" value="1"/>
</dbReference>
<evidence type="ECO:0000313" key="18">
    <source>
        <dbReference type="Proteomes" id="UP001500363"/>
    </source>
</evidence>
<feature type="compositionally biased region" description="Low complexity" evidence="15">
    <location>
        <begin position="8"/>
        <end position="20"/>
    </location>
</feature>
<keyword evidence="8 14" id="KW-0378">Hydrolase</keyword>
<evidence type="ECO:0000256" key="4">
    <source>
        <dbReference type="ARBA" id="ARBA00022670"/>
    </source>
</evidence>
<sequence>MSEPREPQNPAQPAGAPTPGTWVLGRVRGIQLTMRFTWLPVAILLAVGFSAVIAQQFPYLSGGWRYFASFAFVVAFTLSVLLHELAHALMALRFKISVTEINLGFFAAGTHIEGERKSPLEEFAISVVGPIASLLVGGLAYAGSRALDEGVAYAVVMQLAVANLIVGVTNLLPGLPLDGGWVLRAAVWKATGNMHTGTIVAAWAGRVIAIAVLAAPVILEEVFDRNPTLIDFVIALAVGFFLWMGSTASLMQARLKQKLPALQVRSLARRAIAVHASTPISEAVRLAAQGQAGAVVVIDGDGKPHALVQEAAVTAVAPNQRPWTTIGEVATRISAGHIIGVNDTGEEILATLRKNPASEYLVLDTHGQVYGVLATADVERAFRRR</sequence>
<comment type="caution">
    <text evidence="17">The sequence shown here is derived from an EMBL/GenBank/DDBJ whole genome shotgun (WGS) entry which is preliminary data.</text>
</comment>
<dbReference type="InterPro" id="IPR008915">
    <property type="entry name" value="Peptidase_M50"/>
</dbReference>
<evidence type="ECO:0000256" key="5">
    <source>
        <dbReference type="ARBA" id="ARBA00022692"/>
    </source>
</evidence>
<feature type="domain" description="Peptidase M50" evidence="16">
    <location>
        <begin position="147"/>
        <end position="209"/>
    </location>
</feature>
<dbReference type="SUPFAM" id="SSF54631">
    <property type="entry name" value="CBS-domain pair"/>
    <property type="match status" value="1"/>
</dbReference>
<keyword evidence="12" id="KW-0129">CBS domain</keyword>
<dbReference type="InterPro" id="IPR046342">
    <property type="entry name" value="CBS_dom_sf"/>
</dbReference>
<keyword evidence="10 14" id="KW-1133">Transmembrane helix</keyword>
<dbReference type="EMBL" id="BAAANC010000001">
    <property type="protein sequence ID" value="GAA1516887.1"/>
    <property type="molecule type" value="Genomic_DNA"/>
</dbReference>
<reference evidence="17 18" key="1">
    <citation type="journal article" date="2019" name="Int. J. Syst. Evol. Microbiol.">
        <title>The Global Catalogue of Microorganisms (GCM) 10K type strain sequencing project: providing services to taxonomists for standard genome sequencing and annotation.</title>
        <authorList>
            <consortium name="The Broad Institute Genomics Platform"/>
            <consortium name="The Broad Institute Genome Sequencing Center for Infectious Disease"/>
            <person name="Wu L."/>
            <person name="Ma J."/>
        </authorList>
    </citation>
    <scope>NUCLEOTIDE SEQUENCE [LARGE SCALE GENOMIC DNA]</scope>
    <source>
        <strain evidence="17 18">JCM 14303</strain>
    </source>
</reference>
<keyword evidence="11 14" id="KW-0482">Metalloprotease</keyword>
<organism evidence="17 18">
    <name type="scientific">Kribbella lupini</name>
    <dbReference type="NCBI Taxonomy" id="291602"/>
    <lineage>
        <taxon>Bacteria</taxon>
        <taxon>Bacillati</taxon>
        <taxon>Actinomycetota</taxon>
        <taxon>Actinomycetes</taxon>
        <taxon>Propionibacteriales</taxon>
        <taxon>Kribbellaceae</taxon>
        <taxon>Kribbella</taxon>
    </lineage>
</organism>
<name>A0ABN2ADQ4_9ACTN</name>
<keyword evidence="6 14" id="KW-0479">Metal-binding</keyword>
<keyword evidence="7" id="KW-0677">Repeat</keyword>
<feature type="region of interest" description="Disordered" evidence="15">
    <location>
        <begin position="1"/>
        <end position="20"/>
    </location>
</feature>
<keyword evidence="4 14" id="KW-0645">Protease</keyword>
<feature type="domain" description="Peptidase M50" evidence="16">
    <location>
        <begin position="71"/>
        <end position="144"/>
    </location>
</feature>
<evidence type="ECO:0000256" key="6">
    <source>
        <dbReference type="ARBA" id="ARBA00022723"/>
    </source>
</evidence>
<keyword evidence="5 14" id="KW-0812">Transmembrane</keyword>
<gene>
    <name evidence="17" type="ORF">GCM10009741_14890</name>
</gene>
<evidence type="ECO:0000256" key="1">
    <source>
        <dbReference type="ARBA" id="ARBA00004651"/>
    </source>
</evidence>
<feature type="transmembrane region" description="Helical" evidence="14">
    <location>
        <begin position="66"/>
        <end position="86"/>
    </location>
</feature>
<comment type="similarity">
    <text evidence="2 14">Belongs to the peptidase M50B family.</text>
</comment>
<dbReference type="PIRSF" id="PIRSF006404">
    <property type="entry name" value="UCP006404_Pept_M50_CBS"/>
    <property type="match status" value="1"/>
</dbReference>
<feature type="transmembrane region" description="Helical" evidence="14">
    <location>
        <begin position="196"/>
        <end position="218"/>
    </location>
</feature>
<comment type="subcellular location">
    <subcellularLocation>
        <location evidence="1 14">Cell membrane</location>
        <topology evidence="1 14">Multi-pass membrane protein</topology>
    </subcellularLocation>
</comment>
<evidence type="ECO:0000256" key="13">
    <source>
        <dbReference type="ARBA" id="ARBA00023136"/>
    </source>
</evidence>
<evidence type="ECO:0000256" key="12">
    <source>
        <dbReference type="ARBA" id="ARBA00023122"/>
    </source>
</evidence>
<feature type="transmembrane region" description="Helical" evidence="14">
    <location>
        <begin position="36"/>
        <end position="54"/>
    </location>
</feature>
<dbReference type="PANTHER" id="PTHR39188">
    <property type="entry name" value="MEMBRANE-ASSOCIATED ZINC METALLOPROTEASE M50B"/>
    <property type="match status" value="1"/>
</dbReference>
<protein>
    <recommendedName>
        <fullName evidence="14">Zinc metalloprotease</fullName>
    </recommendedName>
</protein>
<keyword evidence="13 14" id="KW-0472">Membrane</keyword>
<keyword evidence="3 14" id="KW-1003">Cell membrane</keyword>
<evidence type="ECO:0000256" key="10">
    <source>
        <dbReference type="ARBA" id="ARBA00022989"/>
    </source>
</evidence>
<evidence type="ECO:0000256" key="7">
    <source>
        <dbReference type="ARBA" id="ARBA00022737"/>
    </source>
</evidence>
<dbReference type="RefSeq" id="WP_344171293.1">
    <property type="nucleotide sequence ID" value="NZ_BAAANC010000001.1"/>
</dbReference>
<comment type="cofactor">
    <cofactor evidence="14">
        <name>Zn(2+)</name>
        <dbReference type="ChEBI" id="CHEBI:29105"/>
    </cofactor>
    <text evidence="14">Binds 1 zinc ion per subunit.</text>
</comment>
<evidence type="ECO:0000256" key="14">
    <source>
        <dbReference type="PIRNR" id="PIRNR006404"/>
    </source>
</evidence>
<dbReference type="CDD" id="cd06164">
    <property type="entry name" value="S2P-M50_SpoIVFB_CBS"/>
    <property type="match status" value="1"/>
</dbReference>
<dbReference type="Gene3D" id="3.10.580.10">
    <property type="entry name" value="CBS-domain"/>
    <property type="match status" value="1"/>
</dbReference>
<keyword evidence="9 14" id="KW-0862">Zinc</keyword>
<keyword evidence="18" id="KW-1185">Reference proteome</keyword>
<evidence type="ECO:0000256" key="3">
    <source>
        <dbReference type="ARBA" id="ARBA00022475"/>
    </source>
</evidence>
<evidence type="ECO:0000313" key="17">
    <source>
        <dbReference type="EMBL" id="GAA1516887.1"/>
    </source>
</evidence>
<feature type="transmembrane region" description="Helical" evidence="14">
    <location>
        <begin position="150"/>
        <end position="175"/>
    </location>
</feature>
<feature type="transmembrane region" description="Helical" evidence="14">
    <location>
        <begin position="123"/>
        <end position="144"/>
    </location>
</feature>
<dbReference type="InterPro" id="IPR016483">
    <property type="entry name" value="UCP006404_Pept_M50_CBS"/>
</dbReference>
<dbReference type="Proteomes" id="UP001500363">
    <property type="component" value="Unassembled WGS sequence"/>
</dbReference>
<feature type="transmembrane region" description="Helical" evidence="14">
    <location>
        <begin position="230"/>
        <end position="251"/>
    </location>
</feature>
<evidence type="ECO:0000256" key="15">
    <source>
        <dbReference type="SAM" id="MobiDB-lite"/>
    </source>
</evidence>
<evidence type="ECO:0000259" key="16">
    <source>
        <dbReference type="Pfam" id="PF02163"/>
    </source>
</evidence>
<dbReference type="Pfam" id="PF02163">
    <property type="entry name" value="Peptidase_M50"/>
    <property type="match status" value="2"/>
</dbReference>